<dbReference type="InterPro" id="IPR036298">
    <property type="entry name" value="Chalcone_isomerase_sf"/>
</dbReference>
<gene>
    <name evidence="3" type="ORF">AT959_08040</name>
</gene>
<evidence type="ECO:0000313" key="3">
    <source>
        <dbReference type="EMBL" id="KXB30679.1"/>
    </source>
</evidence>
<sequence length="191" mass="19901">MITSHSVRRAALVAALIAVPGLHAAEVAGVRVDEKVRVGGSELLLNGAGLRSKLFINLYVGALYVSQKSAQPAALLDTATPRRMTLRLLRDIGADTLHGALEDGLHNNSGPAELAEIKVPAEQFGAMLKGFGKLKEGDTVAIDFSAEGVSVSLNGEMRGKVAGPAFAKALLKVWLGDKPADASLKKALLGN</sequence>
<dbReference type="Gene3D" id="3.50.70.10">
    <property type="match status" value="1"/>
</dbReference>
<dbReference type="Pfam" id="PF16036">
    <property type="entry name" value="Chalcone_3"/>
    <property type="match status" value="1"/>
</dbReference>
<dbReference type="STRING" id="281362.AT959_08040"/>
<accession>A0A133XIA8</accession>
<keyword evidence="1" id="KW-0732">Signal</keyword>
<dbReference type="GO" id="GO:0016872">
    <property type="term" value="F:intramolecular lyase activity"/>
    <property type="evidence" value="ECO:0007669"/>
    <property type="project" value="InterPro"/>
</dbReference>
<evidence type="ECO:0000313" key="4">
    <source>
        <dbReference type="Proteomes" id="UP000070186"/>
    </source>
</evidence>
<feature type="chain" id="PRO_5007459724" description="Chalcone isomerase domain-containing protein" evidence="1">
    <location>
        <begin position="25"/>
        <end position="191"/>
    </location>
</feature>
<dbReference type="InterPro" id="IPR016087">
    <property type="entry name" value="Chalcone_isomerase"/>
</dbReference>
<dbReference type="InterPro" id="IPR016088">
    <property type="entry name" value="Chalcone_isomerase_3-sand"/>
</dbReference>
<proteinExistence type="predicted"/>
<dbReference type="PANTHER" id="PTHR47698:SF2">
    <property type="entry name" value="FATTY-ACID-BINDING PROTEIN 3, CHLOROPLASTIC"/>
    <property type="match status" value="1"/>
</dbReference>
<feature type="signal peptide" evidence="1">
    <location>
        <begin position="1"/>
        <end position="24"/>
    </location>
</feature>
<reference evidence="3 4" key="1">
    <citation type="submission" date="2015-12" db="EMBL/GenBank/DDBJ databases">
        <title>Nitrous oxide reduction kinetics distinguish bacteria harboring typical versus atypical NosZ.</title>
        <authorList>
            <person name="Yoon S."/>
            <person name="Nissen S."/>
            <person name="Park D."/>
            <person name="Sanford R.A."/>
            <person name="Loeffler F.E."/>
        </authorList>
    </citation>
    <scope>NUCLEOTIDE SEQUENCE [LARGE SCALE GENOMIC DNA]</scope>
    <source>
        <strain evidence="3 4">ATCC BAA-841</strain>
    </source>
</reference>
<evidence type="ECO:0000259" key="2">
    <source>
        <dbReference type="Pfam" id="PF16036"/>
    </source>
</evidence>
<dbReference type="Proteomes" id="UP000070186">
    <property type="component" value="Unassembled WGS sequence"/>
</dbReference>
<dbReference type="EMBL" id="LODL01000019">
    <property type="protein sequence ID" value="KXB30679.1"/>
    <property type="molecule type" value="Genomic_DNA"/>
</dbReference>
<keyword evidence="4" id="KW-1185">Reference proteome</keyword>
<name>A0A133XIA8_9RHOO</name>
<dbReference type="PANTHER" id="PTHR47698">
    <property type="entry name" value="FATTY-ACID-BINDING PROTEIN 3, CHLOROPLASTIC"/>
    <property type="match status" value="1"/>
</dbReference>
<dbReference type="SUPFAM" id="SSF54626">
    <property type="entry name" value="Chalcone isomerase"/>
    <property type="match status" value="1"/>
</dbReference>
<evidence type="ECO:0000256" key="1">
    <source>
        <dbReference type="SAM" id="SignalP"/>
    </source>
</evidence>
<comment type="caution">
    <text evidence="3">The sequence shown here is derived from an EMBL/GenBank/DDBJ whole genome shotgun (WGS) entry which is preliminary data.</text>
</comment>
<protein>
    <recommendedName>
        <fullName evidence="2">Chalcone isomerase domain-containing protein</fullName>
    </recommendedName>
</protein>
<dbReference type="AlphaFoldDB" id="A0A133XIA8"/>
<feature type="domain" description="Chalcone isomerase" evidence="2">
    <location>
        <begin position="24"/>
        <end position="190"/>
    </location>
</feature>
<dbReference type="RefSeq" id="WP_066882442.1">
    <property type="nucleotide sequence ID" value="NZ_LODL01000019.1"/>
</dbReference>
<organism evidence="3 4">
    <name type="scientific">Dechloromonas denitrificans</name>
    <dbReference type="NCBI Taxonomy" id="281362"/>
    <lineage>
        <taxon>Bacteria</taxon>
        <taxon>Pseudomonadati</taxon>
        <taxon>Pseudomonadota</taxon>
        <taxon>Betaproteobacteria</taxon>
        <taxon>Rhodocyclales</taxon>
        <taxon>Azonexaceae</taxon>
        <taxon>Dechloromonas</taxon>
    </lineage>
</organism>